<organism evidence="1">
    <name type="scientific">Blumeria graminis f. sp. tritici 96224</name>
    <dbReference type="NCBI Taxonomy" id="1268274"/>
    <lineage>
        <taxon>Eukaryota</taxon>
        <taxon>Fungi</taxon>
        <taxon>Dikarya</taxon>
        <taxon>Ascomycota</taxon>
        <taxon>Pezizomycotina</taxon>
        <taxon>Leotiomycetes</taxon>
        <taxon>Erysiphales</taxon>
        <taxon>Erysiphaceae</taxon>
        <taxon>Blumeria</taxon>
    </lineage>
</organism>
<dbReference type="PANTHER" id="PTHR38248">
    <property type="entry name" value="FUNK1 6"/>
    <property type="match status" value="1"/>
</dbReference>
<evidence type="ECO:0000313" key="1">
    <source>
        <dbReference type="EMBL" id="SUZ08144.1"/>
    </source>
</evidence>
<name>A0A381L2M1_BLUGR</name>
<gene>
    <name evidence="1" type="ORF">BGT96224V2_LOCUS1310</name>
</gene>
<accession>A0A381L2M1</accession>
<dbReference type="AlphaFoldDB" id="A0A381L2M1"/>
<proteinExistence type="predicted"/>
<dbReference type="EMBL" id="UIGY01000012">
    <property type="protein sequence ID" value="SUZ08144.1"/>
    <property type="molecule type" value="Genomic_DNA"/>
</dbReference>
<dbReference type="PANTHER" id="PTHR38248:SF2">
    <property type="entry name" value="FUNK1 11"/>
    <property type="match status" value="1"/>
</dbReference>
<sequence length="152" mass="17510">MALEVLLCNAGHISSLSADYQHYHKFDLESFFYVFLIGCVEYGRDSDQPMHNLASWDTDNIHRNVENKINDMQWKFEDLINIKFSSSFVDVKDLAIELHKIFFGISGDNFRHAAHENSMYNKMISAFNRTIGQIEAGKIPNRTWTDKKTAGA</sequence>
<reference evidence="1" key="1">
    <citation type="submission" date="2018-07" db="EMBL/GenBank/DDBJ databases">
        <authorList>
            <person name="Quirk P.G."/>
            <person name="Krulwich T.A."/>
        </authorList>
    </citation>
    <scope>NUCLEOTIDE SEQUENCE</scope>
    <source>
        <strain evidence="1">96224</strain>
    </source>
</reference>
<protein>
    <submittedName>
        <fullName evidence="1">Bgt-20303</fullName>
    </submittedName>
</protein>